<evidence type="ECO:0000256" key="1">
    <source>
        <dbReference type="ARBA" id="ARBA00023172"/>
    </source>
</evidence>
<accession>A0ABU1BPX6</accession>
<dbReference type="Proteomes" id="UP001225596">
    <property type="component" value="Unassembled WGS sequence"/>
</dbReference>
<protein>
    <submittedName>
        <fullName evidence="2">Integrase domain-containing protein</fullName>
    </submittedName>
</protein>
<dbReference type="InterPro" id="IPR011010">
    <property type="entry name" value="DNA_brk_join_enz"/>
</dbReference>
<evidence type="ECO:0000313" key="2">
    <source>
        <dbReference type="EMBL" id="MDQ9170134.1"/>
    </source>
</evidence>
<name>A0ABU1BPX6_9BURK</name>
<evidence type="ECO:0000313" key="3">
    <source>
        <dbReference type="Proteomes" id="UP001225596"/>
    </source>
</evidence>
<reference evidence="2 3" key="1">
    <citation type="submission" date="2023-08" db="EMBL/GenBank/DDBJ databases">
        <title>Oxalobacteraceae gen .nov., isolated from river sludge outside the plant.</title>
        <authorList>
            <person name="Zhao S.Y."/>
        </authorList>
    </citation>
    <scope>NUCLEOTIDE SEQUENCE [LARGE SCALE GENOMIC DNA]</scope>
    <source>
        <strain evidence="2 3">R-40</strain>
    </source>
</reference>
<dbReference type="SUPFAM" id="SSF56349">
    <property type="entry name" value="DNA breaking-rejoining enzymes"/>
    <property type="match status" value="1"/>
</dbReference>
<dbReference type="InterPro" id="IPR013762">
    <property type="entry name" value="Integrase-like_cat_sf"/>
</dbReference>
<dbReference type="RefSeq" id="WP_338436047.1">
    <property type="nucleotide sequence ID" value="NZ_JAUYVH010000002.1"/>
</dbReference>
<dbReference type="CDD" id="cd00397">
    <property type="entry name" value="DNA_BRE_C"/>
    <property type="match status" value="1"/>
</dbReference>
<organism evidence="2 3">
    <name type="scientific">Keguizhuia sedimenti</name>
    <dbReference type="NCBI Taxonomy" id="3064264"/>
    <lineage>
        <taxon>Bacteria</taxon>
        <taxon>Pseudomonadati</taxon>
        <taxon>Pseudomonadota</taxon>
        <taxon>Betaproteobacteria</taxon>
        <taxon>Burkholderiales</taxon>
        <taxon>Oxalobacteraceae</taxon>
        <taxon>Keguizhuia</taxon>
    </lineage>
</organism>
<gene>
    <name evidence="2" type="ORF">Q8A64_06865</name>
</gene>
<keyword evidence="3" id="KW-1185">Reference proteome</keyword>
<proteinExistence type="predicted"/>
<dbReference type="EMBL" id="JAUYVH010000002">
    <property type="protein sequence ID" value="MDQ9170134.1"/>
    <property type="molecule type" value="Genomic_DNA"/>
</dbReference>
<keyword evidence="1" id="KW-0233">DNA recombination</keyword>
<dbReference type="Gene3D" id="1.10.443.10">
    <property type="entry name" value="Intergrase catalytic core"/>
    <property type="match status" value="1"/>
</dbReference>
<comment type="caution">
    <text evidence="2">The sequence shown here is derived from an EMBL/GenBank/DDBJ whole genome shotgun (WGS) entry which is preliminary data.</text>
</comment>
<sequence>MSKLSELIFAWLHLFADHRKDGKVSSVCTQGHFWTVIPYIFKTLHELGFKLEKPENIQQKHIQAIVQHWWYRPKPLKVKTITNYLYLLREFCRRMGKGNLVKDIRHYLPEVDPAKLVVRSATPKEKNWVAVALNLFEIFQKVDQYDERLGLMLRLELAFGLRREEVLKCNPHMQDRKTYFEVFPNQGKGGRTRTIPMTPARRLILDYVKARAKKNGYLGWDYNRNGTQGSLKQNLKRYSNMMTALGFTKKGYGFTGHSFRALFVENDLILHSIIPPSAGGTTGQMDKDELDVHRMQTVQAVGHNDSSKLNAYGVKMPVAKTPDAPDRCRNNIQNGLAALPFELPDVEEAHLQECLIIRDVMDKKGIGITLKQAQVLWAEHSNRLGLPWAPIEGDIAIALEVAAISIMRESRPEGGLAA</sequence>